<reference evidence="1" key="1">
    <citation type="submission" date="2022-10" db="EMBL/GenBank/DDBJ databases">
        <authorList>
            <person name="Yu W.X."/>
        </authorList>
    </citation>
    <scope>NUCLEOTIDE SEQUENCE</scope>
    <source>
        <strain evidence="1">AAT</strain>
    </source>
</reference>
<evidence type="ECO:0000313" key="1">
    <source>
        <dbReference type="EMBL" id="MCW3789674.1"/>
    </source>
</evidence>
<dbReference type="AlphaFoldDB" id="A0AAE3M9E1"/>
<evidence type="ECO:0000313" key="2">
    <source>
        <dbReference type="Proteomes" id="UP001209229"/>
    </source>
</evidence>
<keyword evidence="2" id="KW-1185">Reference proteome</keyword>
<accession>A0AAE3M9E1</accession>
<organism evidence="1 2">
    <name type="scientific">Plebeiibacterium sediminum</name>
    <dbReference type="NCBI Taxonomy" id="2992112"/>
    <lineage>
        <taxon>Bacteria</taxon>
        <taxon>Pseudomonadati</taxon>
        <taxon>Bacteroidota</taxon>
        <taxon>Bacteroidia</taxon>
        <taxon>Marinilabiliales</taxon>
        <taxon>Marinilabiliaceae</taxon>
        <taxon>Plebeiibacterium</taxon>
    </lineage>
</organism>
<protein>
    <submittedName>
        <fullName evidence="1">Uncharacterized protein</fullName>
    </submittedName>
</protein>
<dbReference type="EMBL" id="JAPDPJ010000157">
    <property type="protein sequence ID" value="MCW3789674.1"/>
    <property type="molecule type" value="Genomic_DNA"/>
</dbReference>
<proteinExistence type="predicted"/>
<name>A0AAE3M9E1_9BACT</name>
<dbReference type="RefSeq" id="WP_301193222.1">
    <property type="nucleotide sequence ID" value="NZ_JAPDPJ010000157.1"/>
</dbReference>
<comment type="caution">
    <text evidence="1">The sequence shown here is derived from an EMBL/GenBank/DDBJ whole genome shotgun (WGS) entry which is preliminary data.</text>
</comment>
<sequence length="237" mass="27669">MRRLYLVLSLIFISNINSYTQEHEATVYDAEVIKQIIFFTDTIYKLKDVEDGKWSVYFDKEKTKLFLSANIRNGQEIGTTQKYHKTGVLASERIYGKEVRDSIVKKWDSSGILKYAKYSSTTSIYEVEYYDADKVKSEQYLITDDQPKLLIEYYSNSNIKSIKTYSVVESGTVPFQFIEYSENGTAYKESTLKTEYIREGDNIIERILSTPYRYFVNNMPVSQEIYEKHIKTCANNG</sequence>
<dbReference type="Proteomes" id="UP001209229">
    <property type="component" value="Unassembled WGS sequence"/>
</dbReference>
<gene>
    <name evidence="1" type="ORF">OM075_24655</name>
</gene>